<gene>
    <name evidence="4" type="ORF">SAMN05421820_103244</name>
</gene>
<evidence type="ECO:0000313" key="4">
    <source>
        <dbReference type="EMBL" id="SDM22500.1"/>
    </source>
</evidence>
<protein>
    <submittedName>
        <fullName evidence="4">Acetyltransferase (GNAT) family protein</fullName>
    </submittedName>
</protein>
<organism evidence="4 5">
    <name type="scientific">Pedobacter steynii</name>
    <dbReference type="NCBI Taxonomy" id="430522"/>
    <lineage>
        <taxon>Bacteria</taxon>
        <taxon>Pseudomonadati</taxon>
        <taxon>Bacteroidota</taxon>
        <taxon>Sphingobacteriia</taxon>
        <taxon>Sphingobacteriales</taxon>
        <taxon>Sphingobacteriaceae</taxon>
        <taxon>Pedobacter</taxon>
    </lineage>
</organism>
<dbReference type="RefSeq" id="WP_083361777.1">
    <property type="nucleotide sequence ID" value="NZ_FNGY01000003.1"/>
</dbReference>
<name>A0A1G9RHG2_9SPHI</name>
<dbReference type="PANTHER" id="PTHR43420">
    <property type="entry name" value="ACETYLTRANSFERASE"/>
    <property type="match status" value="1"/>
</dbReference>
<dbReference type="PROSITE" id="PS51186">
    <property type="entry name" value="GNAT"/>
    <property type="match status" value="1"/>
</dbReference>
<evidence type="ECO:0000259" key="3">
    <source>
        <dbReference type="PROSITE" id="PS51186"/>
    </source>
</evidence>
<dbReference type="InterPro" id="IPR016181">
    <property type="entry name" value="Acyl_CoA_acyltransferase"/>
</dbReference>
<evidence type="ECO:0000256" key="2">
    <source>
        <dbReference type="ARBA" id="ARBA00023315"/>
    </source>
</evidence>
<sequence>MKIYRKLRPEFMKEAGELLAEAFEDKFRYFLGPKKVIQKVIPHLINKEQVLSIVSDSNELIGIAGFSYEQKSMFSMNMKAMVRQYGLIKGLYKIFQMGIYFPNSFPVTHLYIDAITIKADYRGKGYIRLLFQELEKIAFEKGTTNLQLEVSYHNTAAIRAYRKMGFYELKSEALNSSVACRVGISRLNRMIKILDQYLANKRI</sequence>
<dbReference type="GO" id="GO:0016747">
    <property type="term" value="F:acyltransferase activity, transferring groups other than amino-acyl groups"/>
    <property type="evidence" value="ECO:0007669"/>
    <property type="project" value="InterPro"/>
</dbReference>
<keyword evidence="1 4" id="KW-0808">Transferase</keyword>
<dbReference type="OrthoDB" id="9792929at2"/>
<dbReference type="InterPro" id="IPR000182">
    <property type="entry name" value="GNAT_dom"/>
</dbReference>
<feature type="domain" description="N-acetyltransferase" evidence="3">
    <location>
        <begin position="2"/>
        <end position="195"/>
    </location>
</feature>
<keyword evidence="2" id="KW-0012">Acyltransferase</keyword>
<proteinExistence type="predicted"/>
<evidence type="ECO:0000313" key="5">
    <source>
        <dbReference type="Proteomes" id="UP000183200"/>
    </source>
</evidence>
<dbReference type="AlphaFoldDB" id="A0A1G9RHG2"/>
<dbReference type="Proteomes" id="UP000183200">
    <property type="component" value="Unassembled WGS sequence"/>
</dbReference>
<dbReference type="CDD" id="cd04301">
    <property type="entry name" value="NAT_SF"/>
    <property type="match status" value="1"/>
</dbReference>
<dbReference type="InterPro" id="IPR050680">
    <property type="entry name" value="YpeA/RimI_acetyltransf"/>
</dbReference>
<reference evidence="5" key="1">
    <citation type="submission" date="2016-10" db="EMBL/GenBank/DDBJ databases">
        <authorList>
            <person name="Varghese N."/>
            <person name="Submissions S."/>
        </authorList>
    </citation>
    <scope>NUCLEOTIDE SEQUENCE [LARGE SCALE GENOMIC DNA]</scope>
    <source>
        <strain evidence="5">DSM 19110</strain>
    </source>
</reference>
<dbReference type="Gene3D" id="3.40.630.30">
    <property type="match status" value="1"/>
</dbReference>
<dbReference type="EMBL" id="FNGY01000003">
    <property type="protein sequence ID" value="SDM22500.1"/>
    <property type="molecule type" value="Genomic_DNA"/>
</dbReference>
<dbReference type="Pfam" id="PF00583">
    <property type="entry name" value="Acetyltransf_1"/>
    <property type="match status" value="1"/>
</dbReference>
<accession>A0A1G9RHG2</accession>
<dbReference type="SUPFAM" id="SSF55729">
    <property type="entry name" value="Acyl-CoA N-acyltransferases (Nat)"/>
    <property type="match status" value="1"/>
</dbReference>
<keyword evidence="5" id="KW-1185">Reference proteome</keyword>
<evidence type="ECO:0000256" key="1">
    <source>
        <dbReference type="ARBA" id="ARBA00022679"/>
    </source>
</evidence>